<dbReference type="KEGG" id="tet:TTHERM_00363180"/>
<feature type="compositionally biased region" description="Polar residues" evidence="1">
    <location>
        <begin position="642"/>
        <end position="678"/>
    </location>
</feature>
<gene>
    <name evidence="2" type="ORF">TTHERM_00363180</name>
</gene>
<dbReference type="AlphaFoldDB" id="Q22PC5"/>
<organism evidence="2 3">
    <name type="scientific">Tetrahymena thermophila (strain SB210)</name>
    <dbReference type="NCBI Taxonomy" id="312017"/>
    <lineage>
        <taxon>Eukaryota</taxon>
        <taxon>Sar</taxon>
        <taxon>Alveolata</taxon>
        <taxon>Ciliophora</taxon>
        <taxon>Intramacronucleata</taxon>
        <taxon>Oligohymenophorea</taxon>
        <taxon>Hymenostomatida</taxon>
        <taxon>Tetrahymenina</taxon>
        <taxon>Tetrahymenidae</taxon>
        <taxon>Tetrahymena</taxon>
    </lineage>
</organism>
<feature type="compositionally biased region" description="Low complexity" evidence="1">
    <location>
        <begin position="611"/>
        <end position="625"/>
    </location>
</feature>
<dbReference type="Proteomes" id="UP000009168">
    <property type="component" value="Unassembled WGS sequence"/>
</dbReference>
<evidence type="ECO:0000313" key="3">
    <source>
        <dbReference type="Proteomes" id="UP000009168"/>
    </source>
</evidence>
<protein>
    <submittedName>
        <fullName evidence="2">Uncharacterized protein</fullName>
    </submittedName>
</protein>
<feature type="region of interest" description="Disordered" evidence="1">
    <location>
        <begin position="564"/>
        <end position="596"/>
    </location>
</feature>
<dbReference type="InParanoid" id="Q22PC5"/>
<proteinExistence type="predicted"/>
<feature type="region of interest" description="Disordered" evidence="1">
    <location>
        <begin position="611"/>
        <end position="679"/>
    </location>
</feature>
<feature type="compositionally biased region" description="Basic residues" evidence="1">
    <location>
        <begin position="632"/>
        <end position="641"/>
    </location>
</feature>
<name>Q22PC5_TETTS</name>
<feature type="compositionally biased region" description="Basic residues" evidence="1">
    <location>
        <begin position="128"/>
        <end position="138"/>
    </location>
</feature>
<evidence type="ECO:0000256" key="1">
    <source>
        <dbReference type="SAM" id="MobiDB-lite"/>
    </source>
</evidence>
<evidence type="ECO:0000313" key="2">
    <source>
        <dbReference type="EMBL" id="EAR87184.1"/>
    </source>
</evidence>
<dbReference type="HOGENOM" id="CLU_321488_0_0_1"/>
<accession>Q22PC5</accession>
<reference evidence="3" key="1">
    <citation type="journal article" date="2006" name="PLoS Biol.">
        <title>Macronuclear genome sequence of the ciliate Tetrahymena thermophila, a model eukaryote.</title>
        <authorList>
            <person name="Eisen J.A."/>
            <person name="Coyne R.S."/>
            <person name="Wu M."/>
            <person name="Wu D."/>
            <person name="Thiagarajan M."/>
            <person name="Wortman J.R."/>
            <person name="Badger J.H."/>
            <person name="Ren Q."/>
            <person name="Amedeo P."/>
            <person name="Jones K.M."/>
            <person name="Tallon L.J."/>
            <person name="Delcher A.L."/>
            <person name="Salzberg S.L."/>
            <person name="Silva J.C."/>
            <person name="Haas B.J."/>
            <person name="Majoros W.H."/>
            <person name="Farzad M."/>
            <person name="Carlton J.M."/>
            <person name="Smith R.K. Jr."/>
            <person name="Garg J."/>
            <person name="Pearlman R.E."/>
            <person name="Karrer K.M."/>
            <person name="Sun L."/>
            <person name="Manning G."/>
            <person name="Elde N.C."/>
            <person name="Turkewitz A.P."/>
            <person name="Asai D.J."/>
            <person name="Wilkes D.E."/>
            <person name="Wang Y."/>
            <person name="Cai H."/>
            <person name="Collins K."/>
            <person name="Stewart B.A."/>
            <person name="Lee S.R."/>
            <person name="Wilamowska K."/>
            <person name="Weinberg Z."/>
            <person name="Ruzzo W.L."/>
            <person name="Wloga D."/>
            <person name="Gaertig J."/>
            <person name="Frankel J."/>
            <person name="Tsao C.-C."/>
            <person name="Gorovsky M.A."/>
            <person name="Keeling P.J."/>
            <person name="Waller R.F."/>
            <person name="Patron N.J."/>
            <person name="Cherry J.M."/>
            <person name="Stover N.A."/>
            <person name="Krieger C.J."/>
            <person name="del Toro C."/>
            <person name="Ryder H.F."/>
            <person name="Williamson S.C."/>
            <person name="Barbeau R.A."/>
            <person name="Hamilton E.P."/>
            <person name="Orias E."/>
        </authorList>
    </citation>
    <scope>NUCLEOTIDE SEQUENCE [LARGE SCALE GENOMIC DNA]</scope>
    <source>
        <strain evidence="3">SB210</strain>
    </source>
</reference>
<dbReference type="EMBL" id="GG662855">
    <property type="protein sequence ID" value="EAR87184.1"/>
    <property type="molecule type" value="Genomic_DNA"/>
</dbReference>
<dbReference type="RefSeq" id="XP_001007429.1">
    <property type="nucleotide sequence ID" value="XM_001007429.3"/>
</dbReference>
<feature type="region of interest" description="Disordered" evidence="1">
    <location>
        <begin position="126"/>
        <end position="167"/>
    </location>
</feature>
<sequence>MQLRNRDSYNKIMEASQQQPAHIHKKNKLFSSLVELFGNEQGQQIYEQARQHKIKYIEEIEEKGYEIVCVDGQMILKRKQEIQNNREKDQLEQYQYEDSFGQNINKYKEQIYYDMFLNKAQEFDNKNKVKRKRNRQKKLSNSLINGEISDMKQTKQANSSRDHSNSLERKYQNNLQQKSMRRNNQNYLSSFDENIQLKKYEQINQTPLISSFDDEKSILNSSDEDSKRNYQQSYYQSNQTYQLSEKNYLSNEDKDIKISQFGSARSNILKKYQSSKSSFTLSNHSSSEEELDIYKDQKNIKTKNLNIKSKDCSDNNHNCSKSSQNQSQKDQVNYFTHFQQINQNILSPTKQQKQNIEFNQKQMLLPCQLTDIQNTSSKEIQINEYQNNELQQKIEKNNDLDLEKQSHIYKKQNKKMKKINQNEFILDQDKQKDQHDQNNKKPLSQLNDLNQKEINDANLFENHSFQQQNEFNSLNKYNSIQNNTDNTKLNQDSLFESFIFQKKNLTRNMYKKLKNSFFASQNVAPFEYSCLDGNDTNEKPKQPQATEQVDQSTTIFNDFEGKIKNQEIQPIKTQNKKQKNQRSSQQTFHRHNELTDSNYLNLNTQEIESNQNDQQKQFNQLQSSSINVTNKKNQKKQKNKRNSSTSQVDSNQELDQQSIQKRSVSRNQNRLNLFSNQNSEKKLGEQQYLSSVQTISQSSDSDFSDESWCKVQQKNKKGNKKKCKINKSLEILSQQESAKIKQRKAEKQKKLKNLNESKLLQDHQKINTLPQLEEVEDESQKIDFDSNSNIFQYFDNIFNELQIEFLNKKNQQSTQEIIPITHSPSSQKHQISNQKSNDCDLYSPIKKLTNYNRPIPKKLKSKILRKHPQINLALRQSQPFKCLIQFNKPLQVYNASQWFQID</sequence>
<keyword evidence="3" id="KW-1185">Reference proteome</keyword>
<dbReference type="GeneID" id="7842397"/>